<sequence length="151" mass="17201">MLLRRSWATNMKRLKVCLKLLVLAVIGGAIYVGIEMLWRGHSHPSMFILGGLCFVSIGLINELFPWDFGIVWQALLGGTLVTCLEFITGVIVNIWLKLGVWDYSGLPLNILGQVCLPFYFAWVGLSVVAIVFDDYLRYWFFGEEKPHYKIV</sequence>
<dbReference type="InterPro" id="IPR010540">
    <property type="entry name" value="CmpB_TMEM229"/>
</dbReference>
<evidence type="ECO:0000313" key="2">
    <source>
        <dbReference type="EMBL" id="DAD99813.1"/>
    </source>
</evidence>
<keyword evidence="1" id="KW-0472">Membrane</keyword>
<organism evidence="2">
    <name type="scientific">Myoviridae sp. ct7Q419</name>
    <dbReference type="NCBI Taxonomy" id="2825038"/>
    <lineage>
        <taxon>Viruses</taxon>
        <taxon>Duplodnaviria</taxon>
        <taxon>Heunggongvirae</taxon>
        <taxon>Uroviricota</taxon>
        <taxon>Caudoviricetes</taxon>
    </lineage>
</organism>
<keyword evidence="1" id="KW-1133">Transmembrane helix</keyword>
<feature type="transmembrane region" description="Helical" evidence="1">
    <location>
        <begin position="71"/>
        <end position="96"/>
    </location>
</feature>
<feature type="transmembrane region" description="Helical" evidence="1">
    <location>
        <begin position="116"/>
        <end position="136"/>
    </location>
</feature>
<evidence type="ECO:0000256" key="1">
    <source>
        <dbReference type="SAM" id="Phobius"/>
    </source>
</evidence>
<keyword evidence="1" id="KW-0812">Transmembrane</keyword>
<feature type="transmembrane region" description="Helical" evidence="1">
    <location>
        <begin position="20"/>
        <end position="38"/>
    </location>
</feature>
<accession>A0A8S5NYC0</accession>
<proteinExistence type="predicted"/>
<dbReference type="Pfam" id="PF06541">
    <property type="entry name" value="ABC_trans_CmpB"/>
    <property type="match status" value="1"/>
</dbReference>
<dbReference type="EMBL" id="BK015294">
    <property type="protein sequence ID" value="DAD99813.1"/>
    <property type="molecule type" value="Genomic_DNA"/>
</dbReference>
<protein>
    <submittedName>
        <fullName evidence="2">Putative ABC-transporter type IV</fullName>
    </submittedName>
</protein>
<name>A0A8S5NYC0_9CAUD</name>
<reference evidence="2" key="1">
    <citation type="journal article" date="2021" name="Proc. Natl. Acad. Sci. U.S.A.">
        <title>A Catalog of Tens of Thousands of Viruses from Human Metagenomes Reveals Hidden Associations with Chronic Diseases.</title>
        <authorList>
            <person name="Tisza M.J."/>
            <person name="Buck C.B."/>
        </authorList>
    </citation>
    <scope>NUCLEOTIDE SEQUENCE</scope>
    <source>
        <strain evidence="2">Ct7Q419</strain>
    </source>
</reference>
<feature type="transmembrane region" description="Helical" evidence="1">
    <location>
        <begin position="44"/>
        <end position="64"/>
    </location>
</feature>